<feature type="non-terminal residue" evidence="2">
    <location>
        <position position="1"/>
    </location>
</feature>
<feature type="compositionally biased region" description="Basic residues" evidence="1">
    <location>
        <begin position="54"/>
        <end position="66"/>
    </location>
</feature>
<gene>
    <name evidence="2" type="ORF">AVDCRST_MAG22-53</name>
</gene>
<name>A0A6J4NGN9_9ACTN</name>
<feature type="compositionally biased region" description="Low complexity" evidence="1">
    <location>
        <begin position="250"/>
        <end position="263"/>
    </location>
</feature>
<feature type="compositionally biased region" description="Gly residues" evidence="1">
    <location>
        <begin position="264"/>
        <end position="273"/>
    </location>
</feature>
<evidence type="ECO:0000256" key="1">
    <source>
        <dbReference type="SAM" id="MobiDB-lite"/>
    </source>
</evidence>
<feature type="region of interest" description="Disordered" evidence="1">
    <location>
        <begin position="222"/>
        <end position="284"/>
    </location>
</feature>
<accession>A0A6J4NGN9</accession>
<feature type="compositionally biased region" description="Basic residues" evidence="1">
    <location>
        <begin position="27"/>
        <end position="40"/>
    </location>
</feature>
<keyword evidence="2" id="KW-0560">Oxidoreductase</keyword>
<feature type="non-terminal residue" evidence="2">
    <location>
        <position position="284"/>
    </location>
</feature>
<feature type="compositionally biased region" description="Basic and acidic residues" evidence="1">
    <location>
        <begin position="1"/>
        <end position="11"/>
    </location>
</feature>
<organism evidence="2">
    <name type="scientific">uncultured Rubrobacteraceae bacterium</name>
    <dbReference type="NCBI Taxonomy" id="349277"/>
    <lineage>
        <taxon>Bacteria</taxon>
        <taxon>Bacillati</taxon>
        <taxon>Actinomycetota</taxon>
        <taxon>Rubrobacteria</taxon>
        <taxon>Rubrobacterales</taxon>
        <taxon>Rubrobacteraceae</taxon>
        <taxon>environmental samples</taxon>
    </lineage>
</organism>
<proteinExistence type="predicted"/>
<dbReference type="AlphaFoldDB" id="A0A6J4NGN9"/>
<dbReference type="EC" id="1.1.1.133" evidence="2"/>
<feature type="compositionally biased region" description="Basic residues" evidence="1">
    <location>
        <begin position="119"/>
        <end position="136"/>
    </location>
</feature>
<feature type="region of interest" description="Disordered" evidence="1">
    <location>
        <begin position="1"/>
        <end position="203"/>
    </location>
</feature>
<evidence type="ECO:0000313" key="2">
    <source>
        <dbReference type="EMBL" id="CAA9382202.1"/>
    </source>
</evidence>
<feature type="compositionally biased region" description="Basic residues" evidence="1">
    <location>
        <begin position="179"/>
        <end position="201"/>
    </location>
</feature>
<protein>
    <submittedName>
        <fullName evidence="2">dTDP-4-dehydrorhamnose reductase</fullName>
        <ecNumber evidence="2">1.1.1.133</ecNumber>
    </submittedName>
</protein>
<dbReference type="GO" id="GO:0008831">
    <property type="term" value="F:dTDP-4-dehydrorhamnose reductase activity"/>
    <property type="evidence" value="ECO:0007669"/>
    <property type="project" value="UniProtKB-EC"/>
</dbReference>
<dbReference type="EMBL" id="CADCUV010000004">
    <property type="protein sequence ID" value="CAA9382202.1"/>
    <property type="molecule type" value="Genomic_DNA"/>
</dbReference>
<sequence length="284" mass="31462">EDPHNRLERPARARVGPDTARTGPRGCRARPARARRGGCRGRRDGRGGSLAGPRRQRRRLHQRGRLRGGTGAGLRGQRPRAAQPGAGLRAARVRPAAREHQLRLRRGGGTALRALRPTAAHKRLRPRQARRRGARHAAHEPLVRRPKRGRLRAGTQLRAHHAACGRGARPAGGQERRVRLAHLRPRSRGGHRRDRRGRRLRALPPDQRRVLLLVRVRVRDLPPRRRRGRGSPRPHLGVPSAGRASRERGPLLPGEPEAPALGRGARGLPGAGGRRQRHGTGPWL</sequence>
<feature type="compositionally biased region" description="Low complexity" evidence="1">
    <location>
        <begin position="164"/>
        <end position="173"/>
    </location>
</feature>
<reference evidence="2" key="1">
    <citation type="submission" date="2020-02" db="EMBL/GenBank/DDBJ databases">
        <authorList>
            <person name="Meier V. D."/>
        </authorList>
    </citation>
    <scope>NUCLEOTIDE SEQUENCE</scope>
    <source>
        <strain evidence="2">AVDCRST_MAG22</strain>
    </source>
</reference>